<accession>A0A8E6B884</accession>
<evidence type="ECO:0000313" key="3">
    <source>
        <dbReference type="EMBL" id="QVL33687.1"/>
    </source>
</evidence>
<feature type="region of interest" description="Disordered" evidence="1">
    <location>
        <begin position="79"/>
        <end position="106"/>
    </location>
</feature>
<dbReference type="AlphaFoldDB" id="A0A8E6B884"/>
<evidence type="ECO:0000313" key="4">
    <source>
        <dbReference type="Proteomes" id="UP000676194"/>
    </source>
</evidence>
<protein>
    <recommendedName>
        <fullName evidence="5">DUF3035 domain-containing protein</fullName>
    </recommendedName>
</protein>
<dbReference type="KEGG" id="tsph:KIH39_07195"/>
<proteinExistence type="predicted"/>
<feature type="chain" id="PRO_5034147333" description="DUF3035 domain-containing protein" evidence="2">
    <location>
        <begin position="24"/>
        <end position="106"/>
    </location>
</feature>
<feature type="compositionally biased region" description="Low complexity" evidence="1">
    <location>
        <begin position="79"/>
        <end position="96"/>
    </location>
</feature>
<keyword evidence="4" id="KW-1185">Reference proteome</keyword>
<feature type="signal peptide" evidence="2">
    <location>
        <begin position="1"/>
        <end position="23"/>
    </location>
</feature>
<evidence type="ECO:0000256" key="1">
    <source>
        <dbReference type="SAM" id="MobiDB-lite"/>
    </source>
</evidence>
<organism evidence="3 4">
    <name type="scientific">Telmatocola sphagniphila</name>
    <dbReference type="NCBI Taxonomy" id="1123043"/>
    <lineage>
        <taxon>Bacteria</taxon>
        <taxon>Pseudomonadati</taxon>
        <taxon>Planctomycetota</taxon>
        <taxon>Planctomycetia</taxon>
        <taxon>Gemmatales</taxon>
        <taxon>Gemmataceae</taxon>
    </lineage>
</organism>
<evidence type="ECO:0000256" key="2">
    <source>
        <dbReference type="SAM" id="SignalP"/>
    </source>
</evidence>
<dbReference type="Proteomes" id="UP000676194">
    <property type="component" value="Chromosome"/>
</dbReference>
<dbReference type="RefSeq" id="WP_213498621.1">
    <property type="nucleotide sequence ID" value="NZ_CP074694.1"/>
</dbReference>
<keyword evidence="2" id="KW-0732">Signal</keyword>
<gene>
    <name evidence="3" type="ORF">KIH39_07195</name>
</gene>
<sequence>MWKMNRSKLLAVAGLGLILSAQTGCQTQIAGMTLPTGHYLEHPPQYFPQDPDFPLTKELADQEEKAGLLRTRDGVLPAGGAVAPVPGAAGPAQPLPKAEIPPMTGS</sequence>
<name>A0A8E6B884_9BACT</name>
<reference evidence="3" key="1">
    <citation type="submission" date="2021-05" db="EMBL/GenBank/DDBJ databases">
        <title>Complete genome sequence of the cellulolytic planctomycete Telmatocola sphagniphila SP2T and characterization of the first cellulase from planctomycetes.</title>
        <authorList>
            <person name="Rakitin A.L."/>
            <person name="Beletsky A.V."/>
            <person name="Naumoff D.G."/>
            <person name="Kulichevskaya I.S."/>
            <person name="Mardanov A.V."/>
            <person name="Ravin N.V."/>
            <person name="Dedysh S.N."/>
        </authorList>
    </citation>
    <scope>NUCLEOTIDE SEQUENCE</scope>
    <source>
        <strain evidence="3">SP2T</strain>
    </source>
</reference>
<evidence type="ECO:0008006" key="5">
    <source>
        <dbReference type="Google" id="ProtNLM"/>
    </source>
</evidence>
<dbReference type="EMBL" id="CP074694">
    <property type="protein sequence ID" value="QVL33687.1"/>
    <property type="molecule type" value="Genomic_DNA"/>
</dbReference>